<evidence type="ECO:0000256" key="3">
    <source>
        <dbReference type="ARBA" id="ARBA00023163"/>
    </source>
</evidence>
<dbReference type="Gene3D" id="2.60.120.10">
    <property type="entry name" value="Jelly Rolls"/>
    <property type="match status" value="1"/>
</dbReference>
<dbReference type="SMART" id="SM00419">
    <property type="entry name" value="HTH_CRP"/>
    <property type="match status" value="1"/>
</dbReference>
<dbReference type="GO" id="GO:0003677">
    <property type="term" value="F:DNA binding"/>
    <property type="evidence" value="ECO:0007669"/>
    <property type="project" value="UniProtKB-KW"/>
</dbReference>
<comment type="caution">
    <text evidence="6">The sequence shown here is derived from an EMBL/GenBank/DDBJ whole genome shotgun (WGS) entry which is preliminary data.</text>
</comment>
<dbReference type="InterPro" id="IPR014710">
    <property type="entry name" value="RmlC-like_jellyroll"/>
</dbReference>
<dbReference type="SUPFAM" id="SSF51206">
    <property type="entry name" value="cAMP-binding domain-like"/>
    <property type="match status" value="1"/>
</dbReference>
<dbReference type="InterPro" id="IPR036388">
    <property type="entry name" value="WH-like_DNA-bd_sf"/>
</dbReference>
<sequence length="251" mass="28199">MKLLNYSATPVSQLLPTGAAAPPRRYPRLLEMLPPQDREFLLDRAIERTLAKGQVPYHQGDESRNLFVLKSGIVKVHYTHDSGTSLTASHYREGMLIGAHGCSEWAGPHVWSAQALVESRAIWMRRADLLELVDRSPAALRCILAITEFKSVQLRKVIRILATPLLESRITMALEHLGSLYGIERDGEVEIDGRFTHQELAEMVGCSRQSVTTALQSLERAGRLRRDGRQFFIRRASSPDTQPQPLRVPAE</sequence>
<proteinExistence type="predicted"/>
<dbReference type="PANTHER" id="PTHR24567">
    <property type="entry name" value="CRP FAMILY TRANSCRIPTIONAL REGULATORY PROTEIN"/>
    <property type="match status" value="1"/>
</dbReference>
<feature type="domain" description="Cyclic nucleotide-binding" evidence="4">
    <location>
        <begin position="29"/>
        <end position="133"/>
    </location>
</feature>
<evidence type="ECO:0000256" key="1">
    <source>
        <dbReference type="ARBA" id="ARBA00023015"/>
    </source>
</evidence>
<dbReference type="SMART" id="SM00100">
    <property type="entry name" value="cNMP"/>
    <property type="match status" value="1"/>
</dbReference>
<feature type="domain" description="HTH crp-type" evidence="5">
    <location>
        <begin position="166"/>
        <end position="237"/>
    </location>
</feature>
<keyword evidence="1" id="KW-0805">Transcription regulation</keyword>
<dbReference type="GO" id="GO:0003700">
    <property type="term" value="F:DNA-binding transcription factor activity"/>
    <property type="evidence" value="ECO:0007669"/>
    <property type="project" value="TreeGrafter"/>
</dbReference>
<dbReference type="SUPFAM" id="SSF46785">
    <property type="entry name" value="Winged helix' DNA-binding domain"/>
    <property type="match status" value="1"/>
</dbReference>
<evidence type="ECO:0000259" key="5">
    <source>
        <dbReference type="PROSITE" id="PS51063"/>
    </source>
</evidence>
<dbReference type="PROSITE" id="PS51063">
    <property type="entry name" value="HTH_CRP_2"/>
    <property type="match status" value="1"/>
</dbReference>
<dbReference type="Proteomes" id="UP001378188">
    <property type="component" value="Unassembled WGS sequence"/>
</dbReference>
<dbReference type="Gene3D" id="1.10.10.10">
    <property type="entry name" value="Winged helix-like DNA-binding domain superfamily/Winged helix DNA-binding domain"/>
    <property type="match status" value="1"/>
</dbReference>
<keyword evidence="2" id="KW-0238">DNA-binding</keyword>
<dbReference type="Pfam" id="PF13545">
    <property type="entry name" value="HTH_Crp_2"/>
    <property type="match status" value="1"/>
</dbReference>
<dbReference type="InterPro" id="IPR018490">
    <property type="entry name" value="cNMP-bd_dom_sf"/>
</dbReference>
<evidence type="ECO:0000313" key="7">
    <source>
        <dbReference type="Proteomes" id="UP001378188"/>
    </source>
</evidence>
<keyword evidence="7" id="KW-1185">Reference proteome</keyword>
<dbReference type="CDD" id="cd00038">
    <property type="entry name" value="CAP_ED"/>
    <property type="match status" value="1"/>
</dbReference>
<dbReference type="InterPro" id="IPR000595">
    <property type="entry name" value="cNMP-bd_dom"/>
</dbReference>
<dbReference type="InterPro" id="IPR036390">
    <property type="entry name" value="WH_DNA-bd_sf"/>
</dbReference>
<protein>
    <submittedName>
        <fullName evidence="6">Crp/Fnr family transcriptional regulator</fullName>
    </submittedName>
</protein>
<dbReference type="PANTHER" id="PTHR24567:SF68">
    <property type="entry name" value="DNA-BINDING TRANSCRIPTIONAL DUAL REGULATOR CRP"/>
    <property type="match status" value="1"/>
</dbReference>
<evidence type="ECO:0000256" key="2">
    <source>
        <dbReference type="ARBA" id="ARBA00023125"/>
    </source>
</evidence>
<evidence type="ECO:0000259" key="4">
    <source>
        <dbReference type="PROSITE" id="PS50042"/>
    </source>
</evidence>
<reference evidence="6 7" key="1">
    <citation type="submission" date="2024-02" db="EMBL/GenBank/DDBJ databases">
        <title>Genome analysis and characterization of Microbaculum marinisediminis sp. nov., isolated from marine sediment.</title>
        <authorList>
            <person name="Du Z.-J."/>
            <person name="Ye Y.-Q."/>
            <person name="Zhang Z.-R."/>
            <person name="Yuan S.-M."/>
            <person name="Zhang X.-Y."/>
        </authorList>
    </citation>
    <scope>NUCLEOTIDE SEQUENCE [LARGE SCALE GENOMIC DNA]</scope>
    <source>
        <strain evidence="6 7">SDUM1044001</strain>
    </source>
</reference>
<dbReference type="EMBL" id="JAZHOF010000003">
    <property type="protein sequence ID" value="MEJ8571551.1"/>
    <property type="molecule type" value="Genomic_DNA"/>
</dbReference>
<gene>
    <name evidence="6" type="ORF">V3328_08710</name>
</gene>
<evidence type="ECO:0000313" key="6">
    <source>
        <dbReference type="EMBL" id="MEJ8571551.1"/>
    </source>
</evidence>
<dbReference type="AlphaFoldDB" id="A0AAW9RVK2"/>
<keyword evidence="3" id="KW-0804">Transcription</keyword>
<dbReference type="GO" id="GO:0005829">
    <property type="term" value="C:cytosol"/>
    <property type="evidence" value="ECO:0007669"/>
    <property type="project" value="TreeGrafter"/>
</dbReference>
<dbReference type="PROSITE" id="PS50042">
    <property type="entry name" value="CNMP_BINDING_3"/>
    <property type="match status" value="1"/>
</dbReference>
<dbReference type="Pfam" id="PF00027">
    <property type="entry name" value="cNMP_binding"/>
    <property type="match status" value="1"/>
</dbReference>
<dbReference type="InterPro" id="IPR012318">
    <property type="entry name" value="HTH_CRP"/>
</dbReference>
<dbReference type="InterPro" id="IPR050397">
    <property type="entry name" value="Env_Response_Regulators"/>
</dbReference>
<organism evidence="6 7">
    <name type="scientific">Microbaculum marinum</name>
    <dbReference type="NCBI Taxonomy" id="1764581"/>
    <lineage>
        <taxon>Bacteria</taxon>
        <taxon>Pseudomonadati</taxon>
        <taxon>Pseudomonadota</taxon>
        <taxon>Alphaproteobacteria</taxon>
        <taxon>Hyphomicrobiales</taxon>
        <taxon>Tepidamorphaceae</taxon>
        <taxon>Microbaculum</taxon>
    </lineage>
</organism>
<dbReference type="RefSeq" id="WP_340329250.1">
    <property type="nucleotide sequence ID" value="NZ_JAZHOF010000003.1"/>
</dbReference>
<accession>A0AAW9RVK2</accession>
<name>A0AAW9RVK2_9HYPH</name>